<dbReference type="EMBL" id="SHLA01000001">
    <property type="protein sequence ID" value="RZU63675.1"/>
    <property type="molecule type" value="Genomic_DNA"/>
</dbReference>
<gene>
    <name evidence="2" type="ORF">EV380_3299</name>
</gene>
<dbReference type="Proteomes" id="UP000292685">
    <property type="component" value="Unassembled WGS sequence"/>
</dbReference>
<evidence type="ECO:0000256" key="1">
    <source>
        <dbReference type="SAM" id="Phobius"/>
    </source>
</evidence>
<dbReference type="RefSeq" id="WP_130452002.1">
    <property type="nucleotide sequence ID" value="NZ_SHLA01000001.1"/>
</dbReference>
<keyword evidence="1" id="KW-0812">Transmembrane</keyword>
<name>A0A4Q8AIQ8_9MICC</name>
<organism evidence="2 3">
    <name type="scientific">Zhihengliuella halotolerans</name>
    <dbReference type="NCBI Taxonomy" id="370736"/>
    <lineage>
        <taxon>Bacteria</taxon>
        <taxon>Bacillati</taxon>
        <taxon>Actinomycetota</taxon>
        <taxon>Actinomycetes</taxon>
        <taxon>Micrococcales</taxon>
        <taxon>Micrococcaceae</taxon>
        <taxon>Zhihengliuella</taxon>
    </lineage>
</organism>
<dbReference type="AlphaFoldDB" id="A0A4Q8AIQ8"/>
<evidence type="ECO:0000313" key="3">
    <source>
        <dbReference type="Proteomes" id="UP000292685"/>
    </source>
</evidence>
<protein>
    <submittedName>
        <fullName evidence="2">Uncharacterized protein</fullName>
    </submittedName>
</protein>
<keyword evidence="1" id="KW-0472">Membrane</keyword>
<evidence type="ECO:0000313" key="2">
    <source>
        <dbReference type="EMBL" id="RZU63675.1"/>
    </source>
</evidence>
<proteinExistence type="predicted"/>
<comment type="caution">
    <text evidence="2">The sequence shown here is derived from an EMBL/GenBank/DDBJ whole genome shotgun (WGS) entry which is preliminary data.</text>
</comment>
<feature type="transmembrane region" description="Helical" evidence="1">
    <location>
        <begin position="50"/>
        <end position="71"/>
    </location>
</feature>
<keyword evidence="3" id="KW-1185">Reference proteome</keyword>
<keyword evidence="1" id="KW-1133">Transmembrane helix</keyword>
<reference evidence="2 3" key="1">
    <citation type="submission" date="2019-02" db="EMBL/GenBank/DDBJ databases">
        <title>Sequencing the genomes of 1000 actinobacteria strains.</title>
        <authorList>
            <person name="Klenk H.-P."/>
        </authorList>
    </citation>
    <scope>NUCLEOTIDE SEQUENCE [LARGE SCALE GENOMIC DNA]</scope>
    <source>
        <strain evidence="2 3">DSM 17364</strain>
    </source>
</reference>
<accession>A0A4Q8AIQ8</accession>
<sequence length="82" mass="8680">MRQSLNRAFTTLYAVAMIAFLGLAFILVLAQAAGLVLAQGDWIVGASESLLRPAIIAAVVAGLLGFSVYNVQGRPETEDDKD</sequence>
<feature type="transmembrane region" description="Helical" evidence="1">
    <location>
        <begin position="12"/>
        <end position="38"/>
    </location>
</feature>